<evidence type="ECO:0000313" key="1">
    <source>
        <dbReference type="EMBL" id="VTP09045.1"/>
    </source>
</evidence>
<reference evidence="1" key="1">
    <citation type="submission" date="2019-05" db="EMBL/GenBank/DDBJ databases">
        <authorList>
            <person name="Naeem R."/>
            <person name="Antony C."/>
            <person name="Guan Q."/>
        </authorList>
    </citation>
    <scope>NUCLEOTIDE SEQUENCE</scope>
    <source>
        <strain evidence="1">1</strain>
    </source>
</reference>
<accession>A0A653FH45</accession>
<dbReference type="AlphaFoldDB" id="A0A653FH45"/>
<dbReference type="EMBL" id="LR589642">
    <property type="protein sequence ID" value="VTP09045.1"/>
    <property type="molecule type" value="Genomic_DNA"/>
</dbReference>
<sequence length="45" mass="5021">MGALDGLYSTRLSRYGINFKWTGKRTLATTMTGRSWLKGSSHLTV</sequence>
<protein>
    <submittedName>
        <fullName evidence="1">Uncharacterized protein</fullName>
    </submittedName>
</protein>
<name>A0A653FH45_MYCSM</name>
<organism evidence="1">
    <name type="scientific">Mycolicibacterium smegmatis</name>
    <name type="common">Mycobacterium smegmatis</name>
    <dbReference type="NCBI Taxonomy" id="1772"/>
    <lineage>
        <taxon>Bacteria</taxon>
        <taxon>Bacillati</taxon>
        <taxon>Actinomycetota</taxon>
        <taxon>Actinomycetes</taxon>
        <taxon>Mycobacteriales</taxon>
        <taxon>Mycobacteriaceae</taxon>
        <taxon>Mycolicibacterium</taxon>
    </lineage>
</organism>
<gene>
    <name evidence="1" type="ORF">BIN_B_03376</name>
</gene>
<proteinExistence type="predicted"/>